<comment type="caution">
    <text evidence="1">Lacks conserved residue(s) required for the propagation of feature annotation.</text>
</comment>
<dbReference type="FunFam" id="2.10.25.10:FF:000610">
    <property type="entry name" value="protein HEG homolog 1 isoform X1"/>
    <property type="match status" value="1"/>
</dbReference>
<feature type="disulfide bond" evidence="1">
    <location>
        <begin position="129"/>
        <end position="138"/>
    </location>
</feature>
<dbReference type="InterPro" id="IPR000742">
    <property type="entry name" value="EGF"/>
</dbReference>
<organism evidence="3 4">
    <name type="scientific">Pocillopora meandrina</name>
    <dbReference type="NCBI Taxonomy" id="46732"/>
    <lineage>
        <taxon>Eukaryota</taxon>
        <taxon>Metazoa</taxon>
        <taxon>Cnidaria</taxon>
        <taxon>Anthozoa</taxon>
        <taxon>Hexacorallia</taxon>
        <taxon>Scleractinia</taxon>
        <taxon>Astrocoeniina</taxon>
        <taxon>Pocilloporidae</taxon>
        <taxon>Pocillopora</taxon>
    </lineage>
</organism>
<dbReference type="PROSITE" id="PS00022">
    <property type="entry name" value="EGF_1"/>
    <property type="match status" value="1"/>
</dbReference>
<gene>
    <name evidence="3" type="ORF">PMEA_00019361</name>
</gene>
<dbReference type="Gene3D" id="2.10.25.10">
    <property type="entry name" value="Laminin"/>
    <property type="match status" value="1"/>
</dbReference>
<dbReference type="CDD" id="cd00054">
    <property type="entry name" value="EGF_CA"/>
    <property type="match status" value="1"/>
</dbReference>
<evidence type="ECO:0000259" key="2">
    <source>
        <dbReference type="PROSITE" id="PS50026"/>
    </source>
</evidence>
<comment type="caution">
    <text evidence="3">The sequence shown here is derived from an EMBL/GenBank/DDBJ whole genome shotgun (WGS) entry which is preliminary data.</text>
</comment>
<feature type="disulfide bond" evidence="1">
    <location>
        <begin position="110"/>
        <end position="127"/>
    </location>
</feature>
<keyword evidence="1" id="KW-0245">EGF-like domain</keyword>
<evidence type="ECO:0000313" key="3">
    <source>
        <dbReference type="EMBL" id="CAH3140678.1"/>
    </source>
</evidence>
<dbReference type="EMBL" id="CALNXJ010000034">
    <property type="protein sequence ID" value="CAH3140678.1"/>
    <property type="molecule type" value="Genomic_DNA"/>
</dbReference>
<name>A0AAU9X9M8_9CNID</name>
<keyword evidence="1" id="KW-1015">Disulfide bond</keyword>
<dbReference type="SMART" id="SM00181">
    <property type="entry name" value="EGF"/>
    <property type="match status" value="1"/>
</dbReference>
<keyword evidence="4" id="KW-1185">Reference proteome</keyword>
<reference evidence="3 4" key="1">
    <citation type="submission" date="2022-05" db="EMBL/GenBank/DDBJ databases">
        <authorList>
            <consortium name="Genoscope - CEA"/>
            <person name="William W."/>
        </authorList>
    </citation>
    <scope>NUCLEOTIDE SEQUENCE [LARGE SCALE GENOMIC DNA]</scope>
</reference>
<dbReference type="Proteomes" id="UP001159428">
    <property type="component" value="Unassembled WGS sequence"/>
</dbReference>
<evidence type="ECO:0000256" key="1">
    <source>
        <dbReference type="PROSITE-ProRule" id="PRU00076"/>
    </source>
</evidence>
<dbReference type="Pfam" id="PF00008">
    <property type="entry name" value="EGF"/>
    <property type="match status" value="1"/>
</dbReference>
<protein>
    <recommendedName>
        <fullName evidence="2">EGF-like domain-containing protein</fullName>
    </recommendedName>
</protein>
<dbReference type="AlphaFoldDB" id="A0AAU9X9M8"/>
<accession>A0AAU9X9M8</accession>
<sequence length="354" mass="39544">MYILFNEQFLLSCLSDVCGRHVKYTAVIKGYALYGHVIQNLTLPVDIQDPCRTQCVMESRCVAINIGPHLGDHIICELSDSDGTEYPQDLKPRNDFIYIGTENRCSNNPCLNNGTCLNGYTKKGYICLCGSLYSGEHCETGNTYINVGYTRNIRLFSTVEYTKFISFWNSSEWTLIIKMDGNKDTFSYDSILWTNKDTFNLPGGKTGLDTQETKLPTYWEKPFSKICLGMRIGSHTNFIVIHMEATSLYSLIADGQYRAISLGRDKWKSLIGANASLQLNCNKEGFNSQGYPHNSKARIGIIGNDQSDCRSTDSRIGFGTGGNPDKSITCGNVAGYTADNGRRYIKAMGYIMVQ</sequence>
<evidence type="ECO:0000313" key="4">
    <source>
        <dbReference type="Proteomes" id="UP001159428"/>
    </source>
</evidence>
<dbReference type="PROSITE" id="PS50026">
    <property type="entry name" value="EGF_3"/>
    <property type="match status" value="1"/>
</dbReference>
<dbReference type="SUPFAM" id="SSF57196">
    <property type="entry name" value="EGF/Laminin"/>
    <property type="match status" value="1"/>
</dbReference>
<feature type="domain" description="EGF-like" evidence="2">
    <location>
        <begin position="101"/>
        <end position="139"/>
    </location>
</feature>
<proteinExistence type="predicted"/>